<evidence type="ECO:0000259" key="9">
    <source>
        <dbReference type="Pfam" id="PF00909"/>
    </source>
</evidence>
<evidence type="ECO:0000256" key="3">
    <source>
        <dbReference type="ARBA" id="ARBA00022448"/>
    </source>
</evidence>
<keyword evidence="11" id="KW-1185">Reference proteome</keyword>
<dbReference type="STRING" id="448386.A0A2V3IYE5"/>
<dbReference type="PANTHER" id="PTHR11730">
    <property type="entry name" value="AMMONIUM TRANSPORTER"/>
    <property type="match status" value="1"/>
</dbReference>
<evidence type="ECO:0000256" key="6">
    <source>
        <dbReference type="ARBA" id="ARBA00023136"/>
    </source>
</evidence>
<dbReference type="InterPro" id="IPR024041">
    <property type="entry name" value="NH4_transpt_AmtB-like_dom"/>
</dbReference>
<evidence type="ECO:0000256" key="2">
    <source>
        <dbReference type="ARBA" id="ARBA00005887"/>
    </source>
</evidence>
<reference evidence="10 11" key="1">
    <citation type="journal article" date="2018" name="Mol. Biol. Evol.">
        <title>Analysis of the draft genome of the red seaweed Gracilariopsis chorda provides insights into genome size evolution in Rhodophyta.</title>
        <authorList>
            <person name="Lee J."/>
            <person name="Yang E.C."/>
            <person name="Graf L."/>
            <person name="Yang J.H."/>
            <person name="Qiu H."/>
            <person name="Zel Zion U."/>
            <person name="Chan C.X."/>
            <person name="Stephens T.G."/>
            <person name="Weber A.P.M."/>
            <person name="Boo G.H."/>
            <person name="Boo S.M."/>
            <person name="Kim K.M."/>
            <person name="Shin Y."/>
            <person name="Jung M."/>
            <person name="Lee S.J."/>
            <person name="Yim H.S."/>
            <person name="Lee J.H."/>
            <person name="Bhattacharya D."/>
            <person name="Yoon H.S."/>
        </authorList>
    </citation>
    <scope>NUCLEOTIDE SEQUENCE [LARGE SCALE GENOMIC DNA]</scope>
    <source>
        <strain evidence="10 11">SKKU-2015</strain>
        <tissue evidence="10">Whole body</tissue>
    </source>
</reference>
<dbReference type="EMBL" id="NBIV01000028">
    <property type="protein sequence ID" value="PXF47141.1"/>
    <property type="molecule type" value="Genomic_DNA"/>
</dbReference>
<dbReference type="GO" id="GO:0008519">
    <property type="term" value="F:ammonium channel activity"/>
    <property type="evidence" value="ECO:0007669"/>
    <property type="project" value="InterPro"/>
</dbReference>
<dbReference type="Proteomes" id="UP000247409">
    <property type="component" value="Unassembled WGS sequence"/>
</dbReference>
<feature type="transmembrane region" description="Helical" evidence="8">
    <location>
        <begin position="123"/>
        <end position="141"/>
    </location>
</feature>
<protein>
    <submittedName>
        <fullName evidence="10">Ammonium transporter 1 member 3</fullName>
    </submittedName>
</protein>
<feature type="transmembrane region" description="Helical" evidence="8">
    <location>
        <begin position="75"/>
        <end position="97"/>
    </location>
</feature>
<evidence type="ECO:0000256" key="5">
    <source>
        <dbReference type="ARBA" id="ARBA00022989"/>
    </source>
</evidence>
<accession>A0A2V3IYE5</accession>
<dbReference type="Gene3D" id="1.10.3430.10">
    <property type="entry name" value="Ammonium transporter AmtB like domains"/>
    <property type="match status" value="1"/>
</dbReference>
<keyword evidence="5 8" id="KW-1133">Transmembrane helix</keyword>
<evidence type="ECO:0000256" key="8">
    <source>
        <dbReference type="SAM" id="Phobius"/>
    </source>
</evidence>
<comment type="similarity">
    <text evidence="2">Belongs to the ammonia transporter channel (TC 1.A.11.2) family.</text>
</comment>
<dbReference type="GO" id="GO:0097272">
    <property type="term" value="P:ammonium homeostasis"/>
    <property type="evidence" value="ECO:0007669"/>
    <property type="project" value="TreeGrafter"/>
</dbReference>
<dbReference type="PANTHER" id="PTHR11730:SF6">
    <property type="entry name" value="AMMONIUM TRANSPORTER"/>
    <property type="match status" value="1"/>
</dbReference>
<dbReference type="GO" id="GO:0005886">
    <property type="term" value="C:plasma membrane"/>
    <property type="evidence" value="ECO:0007669"/>
    <property type="project" value="TreeGrafter"/>
</dbReference>
<keyword evidence="3" id="KW-0813">Transport</keyword>
<sequence>MALADYFFSANGNTHFNASKVATQLIDLLAARDDHETALNTMFVLFSGYLVFLMQCGFAMLTAGSVRTKNTKNVLLKNVLDACVGAMAYYLFGYAFAYGPGGDAPGFIGSGNFALSSFDGEPFFRLHHLVLPVGVCSYGRYHCVRFRR</sequence>
<feature type="transmembrane region" description="Helical" evidence="8">
    <location>
        <begin position="42"/>
        <end position="63"/>
    </location>
</feature>
<gene>
    <name evidence="10" type="ORF">BWQ96_03083</name>
</gene>
<dbReference type="Pfam" id="PF00909">
    <property type="entry name" value="Ammonium_transp"/>
    <property type="match status" value="1"/>
</dbReference>
<dbReference type="InterPro" id="IPR029020">
    <property type="entry name" value="Ammonium/urea_transptr"/>
</dbReference>
<evidence type="ECO:0000256" key="4">
    <source>
        <dbReference type="ARBA" id="ARBA00022692"/>
    </source>
</evidence>
<keyword evidence="6 8" id="KW-0472">Membrane</keyword>
<name>A0A2V3IYE5_9FLOR</name>
<proteinExistence type="inferred from homology"/>
<dbReference type="OrthoDB" id="534912at2759"/>
<evidence type="ECO:0000313" key="10">
    <source>
        <dbReference type="EMBL" id="PXF47141.1"/>
    </source>
</evidence>
<dbReference type="AlphaFoldDB" id="A0A2V3IYE5"/>
<comment type="subcellular location">
    <subcellularLocation>
        <location evidence="1">Membrane</location>
        <topology evidence="1">Multi-pass membrane protein</topology>
    </subcellularLocation>
</comment>
<dbReference type="SUPFAM" id="SSF111352">
    <property type="entry name" value="Ammonium transporter"/>
    <property type="match status" value="1"/>
</dbReference>
<comment type="caution">
    <text evidence="10">The sequence shown here is derived from an EMBL/GenBank/DDBJ whole genome shotgun (WGS) entry which is preliminary data.</text>
</comment>
<organism evidence="10 11">
    <name type="scientific">Gracilariopsis chorda</name>
    <dbReference type="NCBI Taxonomy" id="448386"/>
    <lineage>
        <taxon>Eukaryota</taxon>
        <taxon>Rhodophyta</taxon>
        <taxon>Florideophyceae</taxon>
        <taxon>Rhodymeniophycidae</taxon>
        <taxon>Gracilariales</taxon>
        <taxon>Gracilariaceae</taxon>
        <taxon>Gracilariopsis</taxon>
    </lineage>
</organism>
<evidence type="ECO:0000313" key="11">
    <source>
        <dbReference type="Proteomes" id="UP000247409"/>
    </source>
</evidence>
<keyword evidence="7" id="KW-0924">Ammonia transport</keyword>
<feature type="domain" description="Ammonium transporter AmtB-like" evidence="9">
    <location>
        <begin position="43"/>
        <end position="126"/>
    </location>
</feature>
<evidence type="ECO:0000256" key="1">
    <source>
        <dbReference type="ARBA" id="ARBA00004141"/>
    </source>
</evidence>
<evidence type="ECO:0000256" key="7">
    <source>
        <dbReference type="ARBA" id="ARBA00023177"/>
    </source>
</evidence>
<keyword evidence="4 8" id="KW-0812">Transmembrane</keyword>